<name>A0ABT7PFI2_9BACT</name>
<reference evidence="1 2" key="1">
    <citation type="submission" date="2023-06" db="EMBL/GenBank/DDBJ databases">
        <title>Roseiconus lacunae JC819 isolated from Gulf of Mannar region, Tamil Nadu.</title>
        <authorList>
            <person name="Pk S."/>
            <person name="Ch S."/>
            <person name="Ch V.R."/>
        </authorList>
    </citation>
    <scope>NUCLEOTIDE SEQUENCE [LARGE SCALE GENOMIC DNA]</scope>
    <source>
        <strain evidence="1 2">JC819</strain>
    </source>
</reference>
<keyword evidence="2" id="KW-1185">Reference proteome</keyword>
<sequence>MDLFPDTSLLTFSIEPTASDHDSFQCNVFFATPHGFGDANTNVNSLWVSNSVFDAFVSDVGKLCASKQVYAELSDLSEWFSLRLCMFKEKYAIHVAFQNQNDMYADTKLSSQATLTHQNINALRITLIGFPRPWRDQRG</sequence>
<gene>
    <name evidence="1" type="ORF">QTN89_07465</name>
</gene>
<protein>
    <submittedName>
        <fullName evidence="1">Uncharacterized protein</fullName>
    </submittedName>
</protein>
<accession>A0ABT7PFI2</accession>
<evidence type="ECO:0000313" key="2">
    <source>
        <dbReference type="Proteomes" id="UP001239462"/>
    </source>
</evidence>
<comment type="caution">
    <text evidence="1">The sequence shown here is derived from an EMBL/GenBank/DDBJ whole genome shotgun (WGS) entry which is preliminary data.</text>
</comment>
<evidence type="ECO:0000313" key="1">
    <source>
        <dbReference type="EMBL" id="MDM4015260.1"/>
    </source>
</evidence>
<proteinExistence type="predicted"/>
<organism evidence="1 2">
    <name type="scientific">Roseiconus lacunae</name>
    <dbReference type="NCBI Taxonomy" id="2605694"/>
    <lineage>
        <taxon>Bacteria</taxon>
        <taxon>Pseudomonadati</taxon>
        <taxon>Planctomycetota</taxon>
        <taxon>Planctomycetia</taxon>
        <taxon>Pirellulales</taxon>
        <taxon>Pirellulaceae</taxon>
        <taxon>Roseiconus</taxon>
    </lineage>
</organism>
<dbReference type="RefSeq" id="WP_289162725.1">
    <property type="nucleotide sequence ID" value="NZ_JASZZN010000004.1"/>
</dbReference>
<dbReference type="EMBL" id="JASZZN010000004">
    <property type="protein sequence ID" value="MDM4015260.1"/>
    <property type="molecule type" value="Genomic_DNA"/>
</dbReference>
<dbReference type="Proteomes" id="UP001239462">
    <property type="component" value="Unassembled WGS sequence"/>
</dbReference>